<evidence type="ECO:0000256" key="5">
    <source>
        <dbReference type="ARBA" id="ARBA00022692"/>
    </source>
</evidence>
<feature type="transmembrane region" description="Helical" evidence="9">
    <location>
        <begin position="207"/>
        <end position="227"/>
    </location>
</feature>
<dbReference type="NCBIfam" id="TIGR00931">
    <property type="entry name" value="antiport_nhaC"/>
    <property type="match status" value="1"/>
</dbReference>
<dbReference type="GO" id="GO:0015297">
    <property type="term" value="F:antiporter activity"/>
    <property type="evidence" value="ECO:0007669"/>
    <property type="project" value="UniProtKB-KW"/>
</dbReference>
<keyword evidence="5 9" id="KW-0812">Transmembrane</keyword>
<protein>
    <submittedName>
        <fullName evidence="11">Sodium: proton antiporter</fullName>
    </submittedName>
</protein>
<evidence type="ECO:0000256" key="3">
    <source>
        <dbReference type="ARBA" id="ARBA00022449"/>
    </source>
</evidence>
<feature type="transmembrane region" description="Helical" evidence="9">
    <location>
        <begin position="124"/>
        <end position="157"/>
    </location>
</feature>
<evidence type="ECO:0000256" key="6">
    <source>
        <dbReference type="ARBA" id="ARBA00022989"/>
    </source>
</evidence>
<evidence type="ECO:0000256" key="2">
    <source>
        <dbReference type="ARBA" id="ARBA00022448"/>
    </source>
</evidence>
<keyword evidence="6 9" id="KW-1133">Transmembrane helix</keyword>
<evidence type="ECO:0000313" key="12">
    <source>
        <dbReference type="Proteomes" id="UP000249447"/>
    </source>
</evidence>
<dbReference type="AlphaFoldDB" id="A0A2U9TAL4"/>
<dbReference type="RefSeq" id="WP_111266680.1">
    <property type="nucleotide sequence ID" value="NZ_CP029843.1"/>
</dbReference>
<dbReference type="KEGG" id="lmb:C9I47_1899"/>
<dbReference type="InterPro" id="IPR052180">
    <property type="entry name" value="NhaC_Na-H+_Antiporter"/>
</dbReference>
<accession>A0A2U9TAL4</accession>
<organism evidence="11 12">
    <name type="scientific">Marilutibacter maris</name>
    <dbReference type="NCBI Taxonomy" id="1605891"/>
    <lineage>
        <taxon>Bacteria</taxon>
        <taxon>Pseudomonadati</taxon>
        <taxon>Pseudomonadota</taxon>
        <taxon>Gammaproteobacteria</taxon>
        <taxon>Lysobacterales</taxon>
        <taxon>Lysobacteraceae</taxon>
        <taxon>Marilutibacter</taxon>
    </lineage>
</organism>
<feature type="domain" description="Na+/H+ antiporter NhaC-like C-terminal" evidence="10">
    <location>
        <begin position="175"/>
        <end position="483"/>
    </location>
</feature>
<evidence type="ECO:0000259" key="10">
    <source>
        <dbReference type="Pfam" id="PF03553"/>
    </source>
</evidence>
<sequence length="510" mass="52928">MSDNANVPPAARAASREPSLLQALTPLVFLAVLLGGAVYVYGSDASYGANQVSLMLAAGVAALIGLRNGMRWQEIQDNLVHGISLAIVPIFILLAVGALIGTWILSGTVPTLIVYGLKLLHPSIFYPATCLICAIVALAIGSSWTVAGTLGVALIGVAQGLEMSPAITAGAVISGAYFGDKISPLSDTTNIAPAAAGSELFAHIRHMTWTTVPSILVALVLFTVIGLSSSHGEGGSEIGDLPAVLGAQFNLGLHLLIPLLVVFVLAVRRFPAYPTILIGALLGGVFAVVFQPDRVIALAGKDALSQPMAMLAGVWSALADGYKASTGNAAVDDLLSRGGMSSMLNTIWLIICAMGFGAVMEKTGLLERMIRSVLKAARSTGSLIAATLATAVGANAIAADQYMSIVLTGRLYRPEYARRGLAPVNLSRALEDAGTITSPLIPWNTCGAYMAVTLGVATIDYLPYAFFNLVSPFVSAILAYAGFKILHVTPQVDATVSDHEIHSNPASPQP</sequence>
<dbReference type="InterPro" id="IPR018461">
    <property type="entry name" value="Na/H_Antiport_NhaC-like_C"/>
</dbReference>
<feature type="transmembrane region" description="Helical" evidence="9">
    <location>
        <begin position="247"/>
        <end position="265"/>
    </location>
</feature>
<feature type="transmembrane region" description="Helical" evidence="9">
    <location>
        <begin position="342"/>
        <end position="360"/>
    </location>
</feature>
<evidence type="ECO:0000256" key="4">
    <source>
        <dbReference type="ARBA" id="ARBA00022475"/>
    </source>
</evidence>
<evidence type="ECO:0000256" key="8">
    <source>
        <dbReference type="ARBA" id="ARBA00038435"/>
    </source>
</evidence>
<dbReference type="InterPro" id="IPR004770">
    <property type="entry name" value="Na/H_antiport_NhaC"/>
</dbReference>
<keyword evidence="12" id="KW-1185">Reference proteome</keyword>
<dbReference type="Pfam" id="PF03553">
    <property type="entry name" value="Na_H_antiporter"/>
    <property type="match status" value="1"/>
</dbReference>
<dbReference type="GO" id="GO:0005886">
    <property type="term" value="C:plasma membrane"/>
    <property type="evidence" value="ECO:0007669"/>
    <property type="project" value="UniProtKB-SubCell"/>
</dbReference>
<keyword evidence="7 9" id="KW-0472">Membrane</keyword>
<feature type="transmembrane region" description="Helical" evidence="9">
    <location>
        <begin position="20"/>
        <end position="41"/>
    </location>
</feature>
<evidence type="ECO:0000256" key="1">
    <source>
        <dbReference type="ARBA" id="ARBA00004651"/>
    </source>
</evidence>
<dbReference type="Proteomes" id="UP000249447">
    <property type="component" value="Chromosome"/>
</dbReference>
<feature type="transmembrane region" description="Helical" evidence="9">
    <location>
        <begin position="381"/>
        <end position="399"/>
    </location>
</feature>
<feature type="transmembrane region" description="Helical" evidence="9">
    <location>
        <begin position="272"/>
        <end position="290"/>
    </location>
</feature>
<feature type="transmembrane region" description="Helical" evidence="9">
    <location>
        <begin position="461"/>
        <end position="483"/>
    </location>
</feature>
<proteinExistence type="inferred from homology"/>
<evidence type="ECO:0000313" key="11">
    <source>
        <dbReference type="EMBL" id="AWV07588.1"/>
    </source>
</evidence>
<name>A0A2U9TAL4_9GAMM</name>
<evidence type="ECO:0000256" key="7">
    <source>
        <dbReference type="ARBA" id="ARBA00023136"/>
    </source>
</evidence>
<comment type="similarity">
    <text evidence="8">Belongs to the NhaC Na(+)/H(+) (TC 2.A.35) antiporter family.</text>
</comment>
<reference evidence="11 12" key="1">
    <citation type="submission" date="2018-05" db="EMBL/GenBank/DDBJ databases">
        <title>The complete genome of Lysobacter maris HZ9B, a marine bacterium antagonistic against terrestrial plant pathogens.</title>
        <authorList>
            <person name="Zhang X.-Q."/>
        </authorList>
    </citation>
    <scope>NUCLEOTIDE SEQUENCE [LARGE SCALE GENOMIC DNA]</scope>
    <source>
        <strain evidence="11 12">HZ9B</strain>
    </source>
</reference>
<dbReference type="PANTHER" id="PTHR33451">
    <property type="entry name" value="MALATE-2H(+)/NA(+)-LACTATE ANTIPORTER"/>
    <property type="match status" value="1"/>
</dbReference>
<feature type="transmembrane region" description="Helical" evidence="9">
    <location>
        <begin position="47"/>
        <end position="66"/>
    </location>
</feature>
<keyword evidence="4" id="KW-1003">Cell membrane</keyword>
<dbReference type="EMBL" id="CP029843">
    <property type="protein sequence ID" value="AWV07588.1"/>
    <property type="molecule type" value="Genomic_DNA"/>
</dbReference>
<evidence type="ECO:0000256" key="9">
    <source>
        <dbReference type="SAM" id="Phobius"/>
    </source>
</evidence>
<keyword evidence="2" id="KW-0813">Transport</keyword>
<gene>
    <name evidence="11" type="ORF">C9I47_1899</name>
</gene>
<keyword evidence="3" id="KW-0050">Antiport</keyword>
<dbReference type="PANTHER" id="PTHR33451:SF3">
    <property type="entry name" value="MALATE-2H(+)_NA(+)-LACTATE ANTIPORTER"/>
    <property type="match status" value="1"/>
</dbReference>
<comment type="subcellular location">
    <subcellularLocation>
        <location evidence="1">Cell membrane</location>
        <topology evidence="1">Multi-pass membrane protein</topology>
    </subcellularLocation>
</comment>
<feature type="transmembrane region" description="Helical" evidence="9">
    <location>
        <begin position="78"/>
        <end position="104"/>
    </location>
</feature>
<dbReference type="OrthoDB" id="9762978at2"/>